<dbReference type="PANTHER" id="PTHR37423:SF2">
    <property type="entry name" value="MEMBRANE-BOUND LYTIC MUREIN TRANSGLYCOSYLASE C"/>
    <property type="match status" value="1"/>
</dbReference>
<dbReference type="Gene3D" id="1.10.530.10">
    <property type="match status" value="1"/>
</dbReference>
<sequence length="249" mass="28485">MKASQKIFYSAFAMLLLIVIALAFQQIKAVQKIEAYENERALLTSQITAQEDKIETLTASLENAKSTLSDQSDMVDEFKRLSKFINFSEFDSSQLERSQKIANETPLDSESALALVKYTDQYDVPVSLVLSIMEIESNFDEHLVGADQDRGLMQIIPGTEKWLATEYGDELGLKYDPDRIFDADYNIALGVKYLDILMNSHGSNFERILSEYNRGPYNLEKYYALNQTYSTTYSRSVLRKEKKYVALNH</sequence>
<comment type="caution">
    <text evidence="3">The sequence shown here is derived from an EMBL/GenBank/DDBJ whole genome shotgun (WGS) entry which is preliminary data.</text>
</comment>
<keyword evidence="1" id="KW-0175">Coiled coil</keyword>
<proteinExistence type="predicted"/>
<name>A0ABR9ZS51_9FIRM</name>
<evidence type="ECO:0000313" key="3">
    <source>
        <dbReference type="EMBL" id="MBF4693282.1"/>
    </source>
</evidence>
<dbReference type="InterPro" id="IPR008258">
    <property type="entry name" value="Transglycosylase_SLT_dom_1"/>
</dbReference>
<evidence type="ECO:0000256" key="1">
    <source>
        <dbReference type="SAM" id="Coils"/>
    </source>
</evidence>
<organism evidence="3 4">
    <name type="scientific">Fusibacter ferrireducens</name>
    <dbReference type="NCBI Taxonomy" id="2785058"/>
    <lineage>
        <taxon>Bacteria</taxon>
        <taxon>Bacillati</taxon>
        <taxon>Bacillota</taxon>
        <taxon>Clostridia</taxon>
        <taxon>Eubacteriales</taxon>
        <taxon>Eubacteriales Family XII. Incertae Sedis</taxon>
        <taxon>Fusibacter</taxon>
    </lineage>
</organism>
<dbReference type="InterPro" id="IPR023346">
    <property type="entry name" value="Lysozyme-like_dom_sf"/>
</dbReference>
<keyword evidence="4" id="KW-1185">Reference proteome</keyword>
<evidence type="ECO:0000259" key="2">
    <source>
        <dbReference type="Pfam" id="PF01464"/>
    </source>
</evidence>
<dbReference type="Pfam" id="PF01464">
    <property type="entry name" value="SLT"/>
    <property type="match status" value="1"/>
</dbReference>
<dbReference type="SUPFAM" id="SSF53955">
    <property type="entry name" value="Lysozyme-like"/>
    <property type="match status" value="1"/>
</dbReference>
<evidence type="ECO:0000313" key="4">
    <source>
        <dbReference type="Proteomes" id="UP000614200"/>
    </source>
</evidence>
<gene>
    <name evidence="3" type="ORF">ISU02_09130</name>
</gene>
<dbReference type="RefSeq" id="WP_194701524.1">
    <property type="nucleotide sequence ID" value="NZ_JADKNH010000005.1"/>
</dbReference>
<dbReference type="Proteomes" id="UP000614200">
    <property type="component" value="Unassembled WGS sequence"/>
</dbReference>
<dbReference type="EMBL" id="JADKNH010000005">
    <property type="protein sequence ID" value="MBF4693282.1"/>
    <property type="molecule type" value="Genomic_DNA"/>
</dbReference>
<dbReference type="PANTHER" id="PTHR37423">
    <property type="entry name" value="SOLUBLE LYTIC MUREIN TRANSGLYCOSYLASE-RELATED"/>
    <property type="match status" value="1"/>
</dbReference>
<feature type="coiled-coil region" evidence="1">
    <location>
        <begin position="33"/>
        <end position="67"/>
    </location>
</feature>
<accession>A0ABR9ZS51</accession>
<protein>
    <submittedName>
        <fullName evidence="3">Transglycosylase SLT domain-containing protein</fullName>
    </submittedName>
</protein>
<reference evidence="3 4" key="1">
    <citation type="submission" date="2020-11" db="EMBL/GenBank/DDBJ databases">
        <title>Fusibacter basophilias sp. nov.</title>
        <authorList>
            <person name="Qiu D."/>
        </authorList>
    </citation>
    <scope>NUCLEOTIDE SEQUENCE [LARGE SCALE GENOMIC DNA]</scope>
    <source>
        <strain evidence="3 4">Q10-2</strain>
    </source>
</reference>
<feature type="domain" description="Transglycosylase SLT" evidence="2">
    <location>
        <begin position="117"/>
        <end position="229"/>
    </location>
</feature>